<gene>
    <name evidence="1" type="ORF">DEO72_LG11g2138</name>
</gene>
<dbReference type="AlphaFoldDB" id="A0A4D6NRL5"/>
<name>A0A4D6NRL5_VIGUN</name>
<evidence type="ECO:0000313" key="1">
    <source>
        <dbReference type="EMBL" id="QCE15129.1"/>
    </source>
</evidence>
<evidence type="ECO:0000313" key="2">
    <source>
        <dbReference type="Proteomes" id="UP000501690"/>
    </source>
</evidence>
<reference evidence="1 2" key="1">
    <citation type="submission" date="2019-04" db="EMBL/GenBank/DDBJ databases">
        <title>An improved genome assembly and genetic linkage map for asparagus bean, Vigna unguiculata ssp. sesquipedialis.</title>
        <authorList>
            <person name="Xia Q."/>
            <person name="Zhang R."/>
            <person name="Dong Y."/>
        </authorList>
    </citation>
    <scope>NUCLEOTIDE SEQUENCE [LARGE SCALE GENOMIC DNA]</scope>
    <source>
        <tissue evidence="1">Leaf</tissue>
    </source>
</reference>
<dbReference type="EMBL" id="CP039355">
    <property type="protein sequence ID" value="QCE15129.1"/>
    <property type="molecule type" value="Genomic_DNA"/>
</dbReference>
<sequence length="98" mass="10931">MGVALGGFGCRVELRGGFYTVLDGGLEAMLGLGPSYECSLYWGNTRPLEVVPWWFGSPVECARSWHVWMVVPYLCVFGNDHVTRYMRAEVNAGEHVDT</sequence>
<organism evidence="1 2">
    <name type="scientific">Vigna unguiculata</name>
    <name type="common">Cowpea</name>
    <dbReference type="NCBI Taxonomy" id="3917"/>
    <lineage>
        <taxon>Eukaryota</taxon>
        <taxon>Viridiplantae</taxon>
        <taxon>Streptophyta</taxon>
        <taxon>Embryophyta</taxon>
        <taxon>Tracheophyta</taxon>
        <taxon>Spermatophyta</taxon>
        <taxon>Magnoliopsida</taxon>
        <taxon>eudicotyledons</taxon>
        <taxon>Gunneridae</taxon>
        <taxon>Pentapetalae</taxon>
        <taxon>rosids</taxon>
        <taxon>fabids</taxon>
        <taxon>Fabales</taxon>
        <taxon>Fabaceae</taxon>
        <taxon>Papilionoideae</taxon>
        <taxon>50 kb inversion clade</taxon>
        <taxon>NPAAA clade</taxon>
        <taxon>indigoferoid/millettioid clade</taxon>
        <taxon>Phaseoleae</taxon>
        <taxon>Vigna</taxon>
    </lineage>
</organism>
<keyword evidence="2" id="KW-1185">Reference proteome</keyword>
<dbReference type="Proteomes" id="UP000501690">
    <property type="component" value="Linkage Group LG11"/>
</dbReference>
<proteinExistence type="predicted"/>
<accession>A0A4D6NRL5</accession>
<protein>
    <submittedName>
        <fullName evidence="1">Uncharacterized protein</fullName>
    </submittedName>
</protein>